<evidence type="ECO:0000313" key="3">
    <source>
        <dbReference type="EMBL" id="MBK5930732.1"/>
    </source>
</evidence>
<keyword evidence="4" id="KW-1185">Reference proteome</keyword>
<organism evidence="3 4">
    <name type="scientific">Halochromatium salexigens</name>
    <name type="common">Chromatium salexigens</name>
    <dbReference type="NCBI Taxonomy" id="49447"/>
    <lineage>
        <taxon>Bacteria</taxon>
        <taxon>Pseudomonadati</taxon>
        <taxon>Pseudomonadota</taxon>
        <taxon>Gammaproteobacteria</taxon>
        <taxon>Chromatiales</taxon>
        <taxon>Chromatiaceae</taxon>
        <taxon>Halochromatium</taxon>
    </lineage>
</organism>
<feature type="region of interest" description="Disordered" evidence="1">
    <location>
        <begin position="151"/>
        <end position="178"/>
    </location>
</feature>
<reference evidence="3" key="2">
    <citation type="journal article" date="2020" name="Microorganisms">
        <title>Osmotic Adaptation and Compatible Solute Biosynthesis of Phototrophic Bacteria as Revealed from Genome Analyses.</title>
        <authorList>
            <person name="Imhoff J.F."/>
            <person name="Rahn T."/>
            <person name="Kunzel S."/>
            <person name="Keller A."/>
            <person name="Neulinger S.C."/>
        </authorList>
    </citation>
    <scope>NUCLEOTIDE SEQUENCE</scope>
    <source>
        <strain evidence="3">DSM 4395</strain>
    </source>
</reference>
<proteinExistence type="predicted"/>
<evidence type="ECO:0000259" key="2">
    <source>
        <dbReference type="Pfam" id="PF03958"/>
    </source>
</evidence>
<protein>
    <recommendedName>
        <fullName evidence="2">NolW-like domain-containing protein</fullName>
    </recommendedName>
</protein>
<dbReference type="Pfam" id="PF03958">
    <property type="entry name" value="Secretin_N"/>
    <property type="match status" value="1"/>
</dbReference>
<comment type="caution">
    <text evidence="3">The sequence shown here is derived from an EMBL/GenBank/DDBJ whole genome shotgun (WGS) entry which is preliminary data.</text>
</comment>
<evidence type="ECO:0000313" key="4">
    <source>
        <dbReference type="Proteomes" id="UP001296967"/>
    </source>
</evidence>
<dbReference type="InterPro" id="IPR005644">
    <property type="entry name" value="NolW-like"/>
</dbReference>
<name>A0AAJ0UFY4_HALSE</name>
<dbReference type="AlphaFoldDB" id="A0AAJ0UFY4"/>
<sequence length="307" mass="33822">MLEPKVVVEAQIQQGAVHVEEHGVDTAPIQHDSARLSGKMIVSLAKIWGRCHPSHVGSTSASMQKPLHLLVSLIMCLCASMAVGAAENRVFELEHRRASDIIPQLRDLYGSEPRLSANGQSLVVRAEPEQLSEIETLLQRIDQPPRQVRLSLRHSSVANSNSREGYSSRSYSTGRDSTRHITVQDQQFALISSGQITRLPVAARGGWSPAVALEDVDISSGFLVRPTVLSEDQVELQITAIHNEPHLGRPAYETADVTTVRRVKPGEWVALGAEDRRRSARGSNRVYGSQLHGNRLWEVQVEVLPLP</sequence>
<dbReference type="Gene3D" id="3.30.1370.120">
    <property type="match status" value="1"/>
</dbReference>
<reference evidence="3" key="1">
    <citation type="submission" date="2017-05" db="EMBL/GenBank/DDBJ databases">
        <authorList>
            <person name="Imhoff J.F."/>
            <person name="Rahn T."/>
            <person name="Kuenzel S."/>
            <person name="Neulinger S.C."/>
        </authorList>
    </citation>
    <scope>NUCLEOTIDE SEQUENCE</scope>
    <source>
        <strain evidence="3">DSM 4395</strain>
    </source>
</reference>
<gene>
    <name evidence="3" type="ORF">CCR82_09425</name>
</gene>
<feature type="domain" description="NolW-like" evidence="2">
    <location>
        <begin position="89"/>
        <end position="147"/>
    </location>
</feature>
<dbReference type="Proteomes" id="UP001296967">
    <property type="component" value="Unassembled WGS sequence"/>
</dbReference>
<feature type="compositionally biased region" description="Polar residues" evidence="1">
    <location>
        <begin position="153"/>
        <end position="178"/>
    </location>
</feature>
<dbReference type="InterPro" id="IPR038591">
    <property type="entry name" value="NolW-like_sf"/>
</dbReference>
<dbReference type="EMBL" id="NHSF01000056">
    <property type="protein sequence ID" value="MBK5930732.1"/>
    <property type="molecule type" value="Genomic_DNA"/>
</dbReference>
<evidence type="ECO:0000256" key="1">
    <source>
        <dbReference type="SAM" id="MobiDB-lite"/>
    </source>
</evidence>
<accession>A0AAJ0UFY4</accession>